<reference evidence="2" key="1">
    <citation type="submission" date="2020-01" db="EMBL/GenBank/DDBJ databases">
        <authorList>
            <consortium name="DOE Joint Genome Institute"/>
            <person name="Haridas S."/>
            <person name="Albert R."/>
            <person name="Binder M."/>
            <person name="Bloem J."/>
            <person name="Labutti K."/>
            <person name="Salamov A."/>
            <person name="Andreopoulos B."/>
            <person name="Baker S.E."/>
            <person name="Barry K."/>
            <person name="Bills G."/>
            <person name="Bluhm B.H."/>
            <person name="Cannon C."/>
            <person name="Castanera R."/>
            <person name="Culley D.E."/>
            <person name="Daum C."/>
            <person name="Ezra D."/>
            <person name="Gonzalez J.B."/>
            <person name="Henrissat B."/>
            <person name="Kuo A."/>
            <person name="Liang C."/>
            <person name="Lipzen A."/>
            <person name="Lutzoni F."/>
            <person name="Magnuson J."/>
            <person name="Mondo S."/>
            <person name="Nolan M."/>
            <person name="Ohm R."/>
            <person name="Pangilinan J."/>
            <person name="Park H.-J."/>
            <person name="Ramirez L."/>
            <person name="Alfaro M."/>
            <person name="Sun H."/>
            <person name="Tritt A."/>
            <person name="Yoshinaga Y."/>
            <person name="Zwiers L.-H."/>
            <person name="Turgeon B.G."/>
            <person name="Goodwin S.B."/>
            <person name="Spatafora J.W."/>
            <person name="Crous P.W."/>
            <person name="Grigoriev I.V."/>
        </authorList>
    </citation>
    <scope>NUCLEOTIDE SEQUENCE</scope>
    <source>
        <strain evidence="2">P77</strain>
    </source>
</reference>
<dbReference type="AlphaFoldDB" id="A0A6A5KH79"/>
<feature type="region of interest" description="Disordered" evidence="1">
    <location>
        <begin position="393"/>
        <end position="422"/>
    </location>
</feature>
<feature type="region of interest" description="Disordered" evidence="1">
    <location>
        <begin position="280"/>
        <end position="308"/>
    </location>
</feature>
<organism evidence="2 3">
    <name type="scientific">Decorospora gaudefroyi</name>
    <dbReference type="NCBI Taxonomy" id="184978"/>
    <lineage>
        <taxon>Eukaryota</taxon>
        <taxon>Fungi</taxon>
        <taxon>Dikarya</taxon>
        <taxon>Ascomycota</taxon>
        <taxon>Pezizomycotina</taxon>
        <taxon>Dothideomycetes</taxon>
        <taxon>Pleosporomycetidae</taxon>
        <taxon>Pleosporales</taxon>
        <taxon>Pleosporineae</taxon>
        <taxon>Pleosporaceae</taxon>
        <taxon>Decorospora</taxon>
    </lineage>
</organism>
<evidence type="ECO:0000256" key="1">
    <source>
        <dbReference type="SAM" id="MobiDB-lite"/>
    </source>
</evidence>
<dbReference type="EMBL" id="ML975259">
    <property type="protein sequence ID" value="KAF1837625.1"/>
    <property type="molecule type" value="Genomic_DNA"/>
</dbReference>
<dbReference type="Proteomes" id="UP000800040">
    <property type="component" value="Unassembled WGS sequence"/>
</dbReference>
<evidence type="ECO:0000313" key="2">
    <source>
        <dbReference type="EMBL" id="KAF1837625.1"/>
    </source>
</evidence>
<feature type="region of interest" description="Disordered" evidence="1">
    <location>
        <begin position="1"/>
        <end position="88"/>
    </location>
</feature>
<gene>
    <name evidence="2" type="ORF">BDW02DRAFT_106390</name>
</gene>
<evidence type="ECO:0000313" key="3">
    <source>
        <dbReference type="Proteomes" id="UP000800040"/>
    </source>
</evidence>
<feature type="compositionally biased region" description="Polar residues" evidence="1">
    <location>
        <begin position="14"/>
        <end position="24"/>
    </location>
</feature>
<feature type="compositionally biased region" description="Low complexity" evidence="1">
    <location>
        <begin position="280"/>
        <end position="293"/>
    </location>
</feature>
<keyword evidence="3" id="KW-1185">Reference proteome</keyword>
<protein>
    <submittedName>
        <fullName evidence="2">Uncharacterized protein</fullName>
    </submittedName>
</protein>
<dbReference type="OrthoDB" id="5364171at2759"/>
<feature type="compositionally biased region" description="Basic and acidic residues" evidence="1">
    <location>
        <begin position="294"/>
        <end position="308"/>
    </location>
</feature>
<name>A0A6A5KH79_9PLEO</name>
<proteinExistence type="predicted"/>
<accession>A0A6A5KH79</accession>
<sequence length="422" mass="46857">MSRPQSMPDFTALMESSTSVLESSNFEKRIHSRRQTSPDRKAQHPRKKPSISLAAGLMMNTESPIGTAALSPRKRSQSRPAEETRMEQDEGGNLFYAYGLRSDYPASPPYILTFASAAICSQWWALVQQDYPSSSRPSPQFFVVRSEDMELIQDDPKFFSLRNKWFYTSQDSPTCPPIVIPLQHANGVPAAVASPPLTQENTSNPAIDSLAESLTRLAGVVESNAEQVHALSVAQSAGLHAMQEINESNSFQIKAISESQTRLQALVDQNASHYIALSNQSFQSQEQSRQAQEQTRKSQEHTQKAQEQTKDILKTTLSQLQTLSKNQIQLSQSCDGMMRSIESLSNSVTHFTSNALSDTASNHSLSAFATNMSPPPRKLNRRVKGVWYEYDSAPTSSNTQRRRIDSVNADTPPKSPVIFKTV</sequence>